<gene>
    <name evidence="2" type="ORF">DSM106972_074170</name>
</gene>
<keyword evidence="1" id="KW-0812">Transmembrane</keyword>
<reference evidence="2" key="2">
    <citation type="journal article" date="2019" name="Genome Biol. Evol.">
        <title>Day and night: Metabolic profiles and evolutionary relationships of six axenic non-marine cyanobacteria.</title>
        <authorList>
            <person name="Will S.E."/>
            <person name="Henke P."/>
            <person name="Boedeker C."/>
            <person name="Huang S."/>
            <person name="Brinkmann H."/>
            <person name="Rohde M."/>
            <person name="Jarek M."/>
            <person name="Friedl T."/>
            <person name="Seufert S."/>
            <person name="Schumacher M."/>
            <person name="Overmann J."/>
            <person name="Neumann-Schaal M."/>
            <person name="Petersen J."/>
        </authorList>
    </citation>
    <scope>NUCLEOTIDE SEQUENCE [LARGE SCALE GENOMIC DNA]</scope>
    <source>
        <strain evidence="2">PCC 7102</strain>
    </source>
</reference>
<feature type="transmembrane region" description="Helical" evidence="1">
    <location>
        <begin position="102"/>
        <end position="121"/>
    </location>
</feature>
<dbReference type="Pfam" id="PF03729">
    <property type="entry name" value="DUF308"/>
    <property type="match status" value="1"/>
</dbReference>
<keyword evidence="1" id="KW-0472">Membrane</keyword>
<dbReference type="InterPro" id="IPR052712">
    <property type="entry name" value="Acid_resist_chaperone_HdeD"/>
</dbReference>
<dbReference type="GO" id="GO:0005886">
    <property type="term" value="C:plasma membrane"/>
    <property type="evidence" value="ECO:0007669"/>
    <property type="project" value="TreeGrafter"/>
</dbReference>
<dbReference type="PANTHER" id="PTHR34989:SF1">
    <property type="entry name" value="PROTEIN HDED"/>
    <property type="match status" value="1"/>
</dbReference>
<dbReference type="Proteomes" id="UP000271624">
    <property type="component" value="Unassembled WGS sequence"/>
</dbReference>
<keyword evidence="1" id="KW-1133">Transmembrane helix</keyword>
<reference evidence="2" key="1">
    <citation type="submission" date="2018-12" db="EMBL/GenBank/DDBJ databases">
        <authorList>
            <person name="Will S."/>
            <person name="Neumann-Schaal M."/>
            <person name="Henke P."/>
        </authorList>
    </citation>
    <scope>NUCLEOTIDE SEQUENCE</scope>
    <source>
        <strain evidence="2">PCC 7102</strain>
    </source>
</reference>
<dbReference type="PANTHER" id="PTHR34989">
    <property type="entry name" value="PROTEIN HDED"/>
    <property type="match status" value="1"/>
</dbReference>
<dbReference type="AlphaFoldDB" id="A0A3S1AHA5"/>
<keyword evidence="3" id="KW-1185">Reference proteome</keyword>
<proteinExistence type="predicted"/>
<feature type="transmembrane region" description="Helical" evidence="1">
    <location>
        <begin position="21"/>
        <end position="41"/>
    </location>
</feature>
<comment type="caution">
    <text evidence="2">The sequence shown here is derived from an EMBL/GenBank/DDBJ whole genome shotgun (WGS) entry which is preliminary data.</text>
</comment>
<name>A0A3S1AHA5_9CYAN</name>
<accession>A0A3S1AHA5</accession>
<feature type="transmembrane region" description="Helical" evidence="1">
    <location>
        <begin position="133"/>
        <end position="152"/>
    </location>
</feature>
<protein>
    <submittedName>
        <fullName evidence="2">Membrane protein</fullName>
    </submittedName>
</protein>
<dbReference type="EMBL" id="RSCL01000023">
    <property type="protein sequence ID" value="RUT00646.1"/>
    <property type="molecule type" value="Genomic_DNA"/>
</dbReference>
<organism evidence="2 3">
    <name type="scientific">Dulcicalothrix desertica PCC 7102</name>
    <dbReference type="NCBI Taxonomy" id="232991"/>
    <lineage>
        <taxon>Bacteria</taxon>
        <taxon>Bacillati</taxon>
        <taxon>Cyanobacteriota</taxon>
        <taxon>Cyanophyceae</taxon>
        <taxon>Nostocales</taxon>
        <taxon>Calotrichaceae</taxon>
        <taxon>Dulcicalothrix</taxon>
    </lineage>
</organism>
<feature type="transmembrane region" description="Helical" evidence="1">
    <location>
        <begin position="78"/>
        <end position="96"/>
    </location>
</feature>
<dbReference type="InterPro" id="IPR005325">
    <property type="entry name" value="DUF308_memb"/>
</dbReference>
<feature type="transmembrane region" description="Helical" evidence="1">
    <location>
        <begin position="47"/>
        <end position="66"/>
    </location>
</feature>
<dbReference type="RefSeq" id="WP_127085508.1">
    <property type="nucleotide sequence ID" value="NZ_RSCL01000023.1"/>
</dbReference>
<evidence type="ECO:0000256" key="1">
    <source>
        <dbReference type="SAM" id="Phobius"/>
    </source>
</evidence>
<feature type="transmembrane region" description="Helical" evidence="1">
    <location>
        <begin position="158"/>
        <end position="180"/>
    </location>
</feature>
<sequence length="191" mass="20882">MTQNFDPVKIGTRLARNWWTVALRGVIAIIFGLATLLWPGITLATLVFLFAAFVMGSGILLVMMAFRDRLNNAHGWILLLEGAISIILGVFVFALPAITALVVLYFIAAWAIMIGILEIIAAIGMRKEIENEWLLLLVGIGSVIFGISLAIWPGAGALAILWAIGAYAIFFGILLLILAFRLRSWNQRSSV</sequence>
<evidence type="ECO:0000313" key="2">
    <source>
        <dbReference type="EMBL" id="RUT00646.1"/>
    </source>
</evidence>
<dbReference type="OrthoDB" id="193343at2"/>
<evidence type="ECO:0000313" key="3">
    <source>
        <dbReference type="Proteomes" id="UP000271624"/>
    </source>
</evidence>